<evidence type="ECO:0000313" key="4">
    <source>
        <dbReference type="Proteomes" id="UP001605036"/>
    </source>
</evidence>
<keyword evidence="1" id="KW-0479">Metal-binding</keyword>
<accession>A0ABD1Z803</accession>
<name>A0ABD1Z803_9MARC</name>
<organism evidence="3 4">
    <name type="scientific">Riccia fluitans</name>
    <dbReference type="NCBI Taxonomy" id="41844"/>
    <lineage>
        <taxon>Eukaryota</taxon>
        <taxon>Viridiplantae</taxon>
        <taxon>Streptophyta</taxon>
        <taxon>Embryophyta</taxon>
        <taxon>Marchantiophyta</taxon>
        <taxon>Marchantiopsida</taxon>
        <taxon>Marchantiidae</taxon>
        <taxon>Marchantiales</taxon>
        <taxon>Ricciaceae</taxon>
        <taxon>Riccia</taxon>
    </lineage>
</organism>
<comment type="caution">
    <text evidence="3">The sequence shown here is derived from an EMBL/GenBank/DDBJ whole genome shotgun (WGS) entry which is preliminary data.</text>
</comment>
<dbReference type="PROSITE" id="PS50846">
    <property type="entry name" value="HMA_2"/>
    <property type="match status" value="1"/>
</dbReference>
<protein>
    <recommendedName>
        <fullName evidence="2">HMA domain-containing protein</fullName>
    </recommendedName>
</protein>
<evidence type="ECO:0000256" key="1">
    <source>
        <dbReference type="ARBA" id="ARBA00022723"/>
    </source>
</evidence>
<feature type="domain" description="HMA" evidence="2">
    <location>
        <begin position="49"/>
        <end position="115"/>
    </location>
</feature>
<evidence type="ECO:0000259" key="2">
    <source>
        <dbReference type="PROSITE" id="PS50846"/>
    </source>
</evidence>
<dbReference type="Proteomes" id="UP001605036">
    <property type="component" value="Unassembled WGS sequence"/>
</dbReference>
<dbReference type="EMBL" id="JBHFFA010000002">
    <property type="protein sequence ID" value="KAL2643640.1"/>
    <property type="molecule type" value="Genomic_DNA"/>
</dbReference>
<dbReference type="SUPFAM" id="SSF55008">
    <property type="entry name" value="HMA, heavy metal-associated domain"/>
    <property type="match status" value="1"/>
</dbReference>
<sequence>MEWNKLFSNGYDPALWYLGYDQSWILGAHGPPWRLPSSSGSKQTDVNSDGPIELYVPICCDACVGNVYKKLKLMEGVATVECNVDKKKVTVTGPAEAEAVVEMARKIKQGSKLWKEKYPPPSKKEAKK</sequence>
<dbReference type="Gene3D" id="3.30.70.100">
    <property type="match status" value="1"/>
</dbReference>
<proteinExistence type="predicted"/>
<gene>
    <name evidence="3" type="ORF">R1flu_011227</name>
</gene>
<dbReference type="GO" id="GO:0046872">
    <property type="term" value="F:metal ion binding"/>
    <property type="evidence" value="ECO:0007669"/>
    <property type="project" value="UniProtKB-KW"/>
</dbReference>
<dbReference type="PANTHER" id="PTHR22814:SF336">
    <property type="entry name" value="HEAVY METAL-ASSOCIATED ISOPRENYLATED PLANT PROTEIN 23"/>
    <property type="match status" value="1"/>
</dbReference>
<evidence type="ECO:0000313" key="3">
    <source>
        <dbReference type="EMBL" id="KAL2643640.1"/>
    </source>
</evidence>
<reference evidence="3 4" key="1">
    <citation type="submission" date="2024-09" db="EMBL/GenBank/DDBJ databases">
        <title>Chromosome-scale assembly of Riccia fluitans.</title>
        <authorList>
            <person name="Paukszto L."/>
            <person name="Sawicki J."/>
            <person name="Karawczyk K."/>
            <person name="Piernik-Szablinska J."/>
            <person name="Szczecinska M."/>
            <person name="Mazdziarz M."/>
        </authorList>
    </citation>
    <scope>NUCLEOTIDE SEQUENCE [LARGE SCALE GENOMIC DNA]</scope>
    <source>
        <strain evidence="3">Rf_01</strain>
        <tissue evidence="3">Aerial parts of the thallus</tissue>
    </source>
</reference>
<dbReference type="InterPro" id="IPR036163">
    <property type="entry name" value="HMA_dom_sf"/>
</dbReference>
<dbReference type="InterPro" id="IPR006121">
    <property type="entry name" value="HMA_dom"/>
</dbReference>
<dbReference type="PANTHER" id="PTHR22814">
    <property type="entry name" value="COPPER TRANSPORT PROTEIN ATOX1-RELATED"/>
    <property type="match status" value="1"/>
</dbReference>
<dbReference type="Pfam" id="PF00403">
    <property type="entry name" value="HMA"/>
    <property type="match status" value="1"/>
</dbReference>
<keyword evidence="4" id="KW-1185">Reference proteome</keyword>
<dbReference type="CDD" id="cd00371">
    <property type="entry name" value="HMA"/>
    <property type="match status" value="1"/>
</dbReference>
<dbReference type="AlphaFoldDB" id="A0ABD1Z803"/>